<sequence length="97" mass="10624">MDIVKNIGSGLGGVLGGGGEFIDEYLTRVVLNNSLPLATSLRRCRRVGDDCRHQAQAATGQRGRLKIRADANEKDFHITNLGRGMIKTKSDTTQRQQ</sequence>
<organism evidence="1 2">
    <name type="scientific">Eumeta variegata</name>
    <name type="common">Bagworm moth</name>
    <name type="synonym">Eumeta japonica</name>
    <dbReference type="NCBI Taxonomy" id="151549"/>
    <lineage>
        <taxon>Eukaryota</taxon>
        <taxon>Metazoa</taxon>
        <taxon>Ecdysozoa</taxon>
        <taxon>Arthropoda</taxon>
        <taxon>Hexapoda</taxon>
        <taxon>Insecta</taxon>
        <taxon>Pterygota</taxon>
        <taxon>Neoptera</taxon>
        <taxon>Endopterygota</taxon>
        <taxon>Lepidoptera</taxon>
        <taxon>Glossata</taxon>
        <taxon>Ditrysia</taxon>
        <taxon>Tineoidea</taxon>
        <taxon>Psychidae</taxon>
        <taxon>Oiketicinae</taxon>
        <taxon>Eumeta</taxon>
    </lineage>
</organism>
<evidence type="ECO:0000313" key="2">
    <source>
        <dbReference type="Proteomes" id="UP000299102"/>
    </source>
</evidence>
<comment type="caution">
    <text evidence="1">The sequence shown here is derived from an EMBL/GenBank/DDBJ whole genome shotgun (WGS) entry which is preliminary data.</text>
</comment>
<evidence type="ECO:0000313" key="1">
    <source>
        <dbReference type="EMBL" id="GBP16971.1"/>
    </source>
</evidence>
<proteinExistence type="predicted"/>
<dbReference type="EMBL" id="BGZK01000083">
    <property type="protein sequence ID" value="GBP16971.1"/>
    <property type="molecule type" value="Genomic_DNA"/>
</dbReference>
<accession>A0A4C1TSI6</accession>
<keyword evidence="2" id="KW-1185">Reference proteome</keyword>
<dbReference type="Proteomes" id="UP000299102">
    <property type="component" value="Unassembled WGS sequence"/>
</dbReference>
<protein>
    <submittedName>
        <fullName evidence="1">Uncharacterized protein</fullName>
    </submittedName>
</protein>
<gene>
    <name evidence="1" type="ORF">EVAR_101987_1</name>
</gene>
<reference evidence="1 2" key="1">
    <citation type="journal article" date="2019" name="Commun. Biol.">
        <title>The bagworm genome reveals a unique fibroin gene that provides high tensile strength.</title>
        <authorList>
            <person name="Kono N."/>
            <person name="Nakamura H."/>
            <person name="Ohtoshi R."/>
            <person name="Tomita M."/>
            <person name="Numata K."/>
            <person name="Arakawa K."/>
        </authorList>
    </citation>
    <scope>NUCLEOTIDE SEQUENCE [LARGE SCALE GENOMIC DNA]</scope>
</reference>
<name>A0A4C1TSI6_EUMVA</name>
<dbReference type="AlphaFoldDB" id="A0A4C1TSI6"/>